<evidence type="ECO:0008006" key="4">
    <source>
        <dbReference type="Google" id="ProtNLM"/>
    </source>
</evidence>
<evidence type="ECO:0000256" key="1">
    <source>
        <dbReference type="SAM" id="MobiDB-lite"/>
    </source>
</evidence>
<dbReference type="Proteomes" id="UP000053766">
    <property type="component" value="Unassembled WGS sequence"/>
</dbReference>
<evidence type="ECO:0000313" key="2">
    <source>
        <dbReference type="EMBL" id="KJH46689.1"/>
    </source>
</evidence>
<gene>
    <name evidence="2" type="ORF">DICVIV_07253</name>
</gene>
<name>A0A0D8XSH4_DICVI</name>
<feature type="region of interest" description="Disordered" evidence="1">
    <location>
        <begin position="96"/>
        <end position="141"/>
    </location>
</feature>
<feature type="compositionally biased region" description="Basic and acidic residues" evidence="1">
    <location>
        <begin position="96"/>
        <end position="109"/>
    </location>
</feature>
<proteinExistence type="predicted"/>
<dbReference type="OrthoDB" id="8598182at2759"/>
<evidence type="ECO:0000313" key="3">
    <source>
        <dbReference type="Proteomes" id="UP000053766"/>
    </source>
</evidence>
<sequence>MAWFLADLPSSDPQNFSQLPEKELKANRNQGLDYNKDDGNVSVLCTMLTEHYQTGHDISKVPKIAYHVPRRDNEKTIANDKKPYILRFLERQWAVRKEEGKESHEESSTVRKKRKSDVMKKRTSTSDVPSTSSGPKTRRLS</sequence>
<organism evidence="2 3">
    <name type="scientific">Dictyocaulus viviparus</name>
    <name type="common">Bovine lungworm</name>
    <dbReference type="NCBI Taxonomy" id="29172"/>
    <lineage>
        <taxon>Eukaryota</taxon>
        <taxon>Metazoa</taxon>
        <taxon>Ecdysozoa</taxon>
        <taxon>Nematoda</taxon>
        <taxon>Chromadorea</taxon>
        <taxon>Rhabditida</taxon>
        <taxon>Rhabditina</taxon>
        <taxon>Rhabditomorpha</taxon>
        <taxon>Strongyloidea</taxon>
        <taxon>Metastrongylidae</taxon>
        <taxon>Dictyocaulus</taxon>
    </lineage>
</organism>
<keyword evidence="3" id="KW-1185">Reference proteome</keyword>
<accession>A0A0D8XSH4</accession>
<protein>
    <recommendedName>
        <fullName evidence="4">DET1- and DDB1-associated protein 1 N-terminal domain-containing protein</fullName>
    </recommendedName>
</protein>
<feature type="compositionally biased region" description="Polar residues" evidence="1">
    <location>
        <begin position="125"/>
        <end position="135"/>
    </location>
</feature>
<reference evidence="3" key="2">
    <citation type="journal article" date="2016" name="Sci. Rep.">
        <title>Dictyocaulus viviparus genome, variome and transcriptome elucidate lungworm biology and support future intervention.</title>
        <authorList>
            <person name="McNulty S.N."/>
            <person name="Strube C."/>
            <person name="Rosa B.A."/>
            <person name="Martin J.C."/>
            <person name="Tyagi R."/>
            <person name="Choi Y.J."/>
            <person name="Wang Q."/>
            <person name="Hallsworth Pepin K."/>
            <person name="Zhang X."/>
            <person name="Ozersky P."/>
            <person name="Wilson R.K."/>
            <person name="Sternberg P.W."/>
            <person name="Gasser R.B."/>
            <person name="Mitreva M."/>
        </authorList>
    </citation>
    <scope>NUCLEOTIDE SEQUENCE [LARGE SCALE GENOMIC DNA]</scope>
    <source>
        <strain evidence="3">HannoverDv2000</strain>
    </source>
</reference>
<dbReference type="AlphaFoldDB" id="A0A0D8XSH4"/>
<reference evidence="2 3" key="1">
    <citation type="submission" date="2013-11" db="EMBL/GenBank/DDBJ databases">
        <title>Draft genome of the bovine lungworm Dictyocaulus viviparus.</title>
        <authorList>
            <person name="Mitreva M."/>
        </authorList>
    </citation>
    <scope>NUCLEOTIDE SEQUENCE [LARGE SCALE GENOMIC DNA]</scope>
    <source>
        <strain evidence="2 3">HannoverDv2000</strain>
    </source>
</reference>
<dbReference type="EMBL" id="KN716340">
    <property type="protein sequence ID" value="KJH46689.1"/>
    <property type="molecule type" value="Genomic_DNA"/>
</dbReference>